<sequence>MKKAIPLTAAVLALTAFGAHAQSSYTEPSRLYGSIGYESIGLRASSGGVTAKSDPGLLMGTIGYQLHPNIAIEGIAGGTVRKDDLKLNGFNSGLDSKVDTYGVFVKPSVNLTENFSVFGRVGYARTNASLSTGNFSVNDSTTDVAYGVGAAYNLSPNSYIQANYTQYLDKDNVEAKGWGVHYGRRF</sequence>
<accession>A0A6G8IHE6</accession>
<gene>
    <name evidence="5" type="ORF">G9Q37_09655</name>
</gene>
<dbReference type="InterPro" id="IPR011250">
    <property type="entry name" value="OMP/PagP_B-barrel"/>
</dbReference>
<dbReference type="InterPro" id="IPR027385">
    <property type="entry name" value="Beta-barrel_OMP"/>
</dbReference>
<protein>
    <submittedName>
        <fullName evidence="5">Porin family protein</fullName>
    </submittedName>
</protein>
<evidence type="ECO:0000256" key="3">
    <source>
        <dbReference type="SAM" id="SignalP"/>
    </source>
</evidence>
<proteinExistence type="predicted"/>
<evidence type="ECO:0000259" key="4">
    <source>
        <dbReference type="Pfam" id="PF13505"/>
    </source>
</evidence>
<evidence type="ECO:0000256" key="1">
    <source>
        <dbReference type="ARBA" id="ARBA00004442"/>
    </source>
</evidence>
<dbReference type="GO" id="GO:0009279">
    <property type="term" value="C:cell outer membrane"/>
    <property type="evidence" value="ECO:0007669"/>
    <property type="project" value="UniProtKB-SubCell"/>
</dbReference>
<keyword evidence="2 3" id="KW-0732">Signal</keyword>
<feature type="chain" id="PRO_5026142672" evidence="3">
    <location>
        <begin position="22"/>
        <end position="186"/>
    </location>
</feature>
<name>A0A6G8IHE6_9BURK</name>
<dbReference type="RefSeq" id="WP_166226992.1">
    <property type="nucleotide sequence ID" value="NZ_CP049989.1"/>
</dbReference>
<dbReference type="SUPFAM" id="SSF56925">
    <property type="entry name" value="OMPA-like"/>
    <property type="match status" value="1"/>
</dbReference>
<feature type="domain" description="Outer membrane protein beta-barrel" evidence="4">
    <location>
        <begin position="9"/>
        <end position="186"/>
    </location>
</feature>
<feature type="signal peptide" evidence="3">
    <location>
        <begin position="1"/>
        <end position="21"/>
    </location>
</feature>
<keyword evidence="6" id="KW-1185">Reference proteome</keyword>
<dbReference type="AlphaFoldDB" id="A0A6G8IHE6"/>
<evidence type="ECO:0000313" key="5">
    <source>
        <dbReference type="EMBL" id="QIM52390.1"/>
    </source>
</evidence>
<evidence type="ECO:0000313" key="6">
    <source>
        <dbReference type="Proteomes" id="UP000503162"/>
    </source>
</evidence>
<evidence type="ECO:0000256" key="2">
    <source>
        <dbReference type="ARBA" id="ARBA00022729"/>
    </source>
</evidence>
<dbReference type="KEGG" id="hcz:G9Q37_09655"/>
<organism evidence="5 6">
    <name type="scientific">Hydrogenophaga crocea</name>
    <dbReference type="NCBI Taxonomy" id="2716225"/>
    <lineage>
        <taxon>Bacteria</taxon>
        <taxon>Pseudomonadati</taxon>
        <taxon>Pseudomonadota</taxon>
        <taxon>Betaproteobacteria</taxon>
        <taxon>Burkholderiales</taxon>
        <taxon>Comamonadaceae</taxon>
        <taxon>Hydrogenophaga</taxon>
    </lineage>
</organism>
<reference evidence="5 6" key="1">
    <citation type="submission" date="2020-03" db="EMBL/GenBank/DDBJ databases">
        <title>Hydrogenophaga sp. nov. isolated from cyanobacterial mat.</title>
        <authorList>
            <person name="Thorat V."/>
            <person name="Kirdat K."/>
            <person name="Tiwarekar B."/>
            <person name="Costa E.D."/>
            <person name="Yadav A."/>
        </authorList>
    </citation>
    <scope>NUCLEOTIDE SEQUENCE [LARGE SCALE GENOMIC DNA]</scope>
    <source>
        <strain evidence="5 6">BA0156</strain>
    </source>
</reference>
<dbReference type="Pfam" id="PF13505">
    <property type="entry name" value="OMP_b-brl"/>
    <property type="match status" value="1"/>
</dbReference>
<dbReference type="Gene3D" id="2.40.160.20">
    <property type="match status" value="1"/>
</dbReference>
<dbReference type="EMBL" id="CP049989">
    <property type="protein sequence ID" value="QIM52390.1"/>
    <property type="molecule type" value="Genomic_DNA"/>
</dbReference>
<dbReference type="Proteomes" id="UP000503162">
    <property type="component" value="Chromosome"/>
</dbReference>
<comment type="subcellular location">
    <subcellularLocation>
        <location evidence="1">Cell outer membrane</location>
    </subcellularLocation>
</comment>